<dbReference type="EMBL" id="ML991864">
    <property type="protein sequence ID" value="KAF2229421.1"/>
    <property type="molecule type" value="Genomic_DNA"/>
</dbReference>
<organism evidence="3 4">
    <name type="scientific">Viridothelium virens</name>
    <name type="common">Speckled blister lichen</name>
    <name type="synonym">Trypethelium virens</name>
    <dbReference type="NCBI Taxonomy" id="1048519"/>
    <lineage>
        <taxon>Eukaryota</taxon>
        <taxon>Fungi</taxon>
        <taxon>Dikarya</taxon>
        <taxon>Ascomycota</taxon>
        <taxon>Pezizomycotina</taxon>
        <taxon>Dothideomycetes</taxon>
        <taxon>Dothideomycetes incertae sedis</taxon>
        <taxon>Trypetheliales</taxon>
        <taxon>Trypetheliaceae</taxon>
        <taxon>Viridothelium</taxon>
    </lineage>
</organism>
<evidence type="ECO:0000313" key="3">
    <source>
        <dbReference type="EMBL" id="KAF2229421.1"/>
    </source>
</evidence>
<feature type="region of interest" description="Disordered" evidence="1">
    <location>
        <begin position="1"/>
        <end position="235"/>
    </location>
</feature>
<proteinExistence type="predicted"/>
<feature type="domain" description="DUF4045" evidence="2">
    <location>
        <begin position="73"/>
        <end position="214"/>
    </location>
</feature>
<sequence length="235" mass="26045">MADLEPSEFLQNIRELGEKREREDEERVRQLEAQILQDKSEREARRAERARSISPQKRPSPQTPRSPAGTPPPATFPRSPRPTSDTSQSQTGSAASLGRSGTLTWNRRPNSGERNRPLSGFGRSTPSLRSPSKLSDDVQDKEQEQEPSRSTIAQSLGSKDPSWFRQTADRGIGSAAYRRSQEDSTSDDGFVSGRRGLPGMSRESTAEPEKDMAGGSPLSDQHRLRRAWAGSYRAP</sequence>
<dbReference type="AlphaFoldDB" id="A0A6A6GUW8"/>
<feature type="compositionally biased region" description="Basic and acidic residues" evidence="1">
    <location>
        <begin position="38"/>
        <end position="51"/>
    </location>
</feature>
<feature type="compositionally biased region" description="Basic and acidic residues" evidence="1">
    <location>
        <begin position="134"/>
        <end position="147"/>
    </location>
</feature>
<feature type="compositionally biased region" description="Basic and acidic residues" evidence="1">
    <location>
        <begin position="15"/>
        <end position="30"/>
    </location>
</feature>
<dbReference type="Pfam" id="PF13254">
    <property type="entry name" value="DUF4045"/>
    <property type="match status" value="1"/>
</dbReference>
<evidence type="ECO:0000313" key="4">
    <source>
        <dbReference type="Proteomes" id="UP000800092"/>
    </source>
</evidence>
<feature type="compositionally biased region" description="Polar residues" evidence="1">
    <location>
        <begin position="148"/>
        <end position="157"/>
    </location>
</feature>
<dbReference type="OrthoDB" id="6375767at2759"/>
<dbReference type="Proteomes" id="UP000800092">
    <property type="component" value="Unassembled WGS sequence"/>
</dbReference>
<evidence type="ECO:0000256" key="1">
    <source>
        <dbReference type="SAM" id="MobiDB-lite"/>
    </source>
</evidence>
<name>A0A6A6GUW8_VIRVR</name>
<reference evidence="3" key="1">
    <citation type="journal article" date="2020" name="Stud. Mycol.">
        <title>101 Dothideomycetes genomes: a test case for predicting lifestyles and emergence of pathogens.</title>
        <authorList>
            <person name="Haridas S."/>
            <person name="Albert R."/>
            <person name="Binder M."/>
            <person name="Bloem J."/>
            <person name="Labutti K."/>
            <person name="Salamov A."/>
            <person name="Andreopoulos B."/>
            <person name="Baker S."/>
            <person name="Barry K."/>
            <person name="Bills G."/>
            <person name="Bluhm B."/>
            <person name="Cannon C."/>
            <person name="Castanera R."/>
            <person name="Culley D."/>
            <person name="Daum C."/>
            <person name="Ezra D."/>
            <person name="Gonzalez J."/>
            <person name="Henrissat B."/>
            <person name="Kuo A."/>
            <person name="Liang C."/>
            <person name="Lipzen A."/>
            <person name="Lutzoni F."/>
            <person name="Magnuson J."/>
            <person name="Mondo S."/>
            <person name="Nolan M."/>
            <person name="Ohm R."/>
            <person name="Pangilinan J."/>
            <person name="Park H.-J."/>
            <person name="Ramirez L."/>
            <person name="Alfaro M."/>
            <person name="Sun H."/>
            <person name="Tritt A."/>
            <person name="Yoshinaga Y."/>
            <person name="Zwiers L.-H."/>
            <person name="Turgeon B."/>
            <person name="Goodwin S."/>
            <person name="Spatafora J."/>
            <person name="Crous P."/>
            <person name="Grigoriev I."/>
        </authorList>
    </citation>
    <scope>NUCLEOTIDE SEQUENCE</scope>
    <source>
        <strain evidence="3">Tuck. ex Michener</strain>
    </source>
</reference>
<gene>
    <name evidence="3" type="ORF">EV356DRAFT_527566</name>
</gene>
<dbReference type="InterPro" id="IPR025118">
    <property type="entry name" value="DUF4045"/>
</dbReference>
<protein>
    <recommendedName>
        <fullName evidence="2">DUF4045 domain-containing protein</fullName>
    </recommendedName>
</protein>
<feature type="compositionally biased region" description="Polar residues" evidence="1">
    <location>
        <begin position="122"/>
        <end position="133"/>
    </location>
</feature>
<evidence type="ECO:0000259" key="2">
    <source>
        <dbReference type="Pfam" id="PF13254"/>
    </source>
</evidence>
<feature type="compositionally biased region" description="Polar residues" evidence="1">
    <location>
        <begin position="85"/>
        <end position="109"/>
    </location>
</feature>
<feature type="compositionally biased region" description="Pro residues" evidence="1">
    <location>
        <begin position="61"/>
        <end position="75"/>
    </location>
</feature>
<accession>A0A6A6GUW8</accession>
<keyword evidence="4" id="KW-1185">Reference proteome</keyword>